<protein>
    <recommendedName>
        <fullName evidence="4">Alanine racemase</fullName>
        <ecNumber evidence="4">5.1.1.1</ecNumber>
    </recommendedName>
</protein>
<dbReference type="InterPro" id="IPR011079">
    <property type="entry name" value="Ala_racemase_C"/>
</dbReference>
<dbReference type="CDD" id="cd00430">
    <property type="entry name" value="PLPDE_III_AR"/>
    <property type="match status" value="1"/>
</dbReference>
<name>A0A2D6YKD0_9DELT</name>
<accession>A0A2D6YKD0</accession>
<dbReference type="Pfam" id="PF00842">
    <property type="entry name" value="Ala_racemase_C"/>
    <property type="match status" value="1"/>
</dbReference>
<reference evidence="9" key="1">
    <citation type="submission" date="2017-09" db="EMBL/GenBank/DDBJ databases">
        <title>The Reconstruction of 2,631 Draft Metagenome-Assembled Genomes from the Global Oceans.</title>
        <authorList>
            <person name="Tully B.J."/>
            <person name="Graham E.D."/>
            <person name="Heidelberg J.F."/>
        </authorList>
    </citation>
    <scope>NUCLEOTIDE SEQUENCE [LARGE SCALE GENOMIC DNA]</scope>
</reference>
<dbReference type="Gene3D" id="2.40.37.10">
    <property type="entry name" value="Lyase, Ornithine Decarboxylase, Chain A, domain 1"/>
    <property type="match status" value="1"/>
</dbReference>
<evidence type="ECO:0000256" key="6">
    <source>
        <dbReference type="PIRSR" id="PIRSR600821-52"/>
    </source>
</evidence>
<dbReference type="Proteomes" id="UP000226525">
    <property type="component" value="Unassembled WGS sequence"/>
</dbReference>
<dbReference type="InterPro" id="IPR000821">
    <property type="entry name" value="Ala_racemase"/>
</dbReference>
<dbReference type="SUPFAM" id="SSF51419">
    <property type="entry name" value="PLP-binding barrel"/>
    <property type="match status" value="1"/>
</dbReference>
<evidence type="ECO:0000256" key="4">
    <source>
        <dbReference type="HAMAP-Rule" id="MF_01201"/>
    </source>
</evidence>
<dbReference type="InterPro" id="IPR020622">
    <property type="entry name" value="Ala_racemase_pyridoxalP-BS"/>
</dbReference>
<organism evidence="8 9">
    <name type="scientific">SAR324 cluster bacterium</name>
    <dbReference type="NCBI Taxonomy" id="2024889"/>
    <lineage>
        <taxon>Bacteria</taxon>
        <taxon>Deltaproteobacteria</taxon>
        <taxon>SAR324 cluster</taxon>
    </lineage>
</organism>
<feature type="modified residue" description="N6-(pyridoxal phosphate)lysine" evidence="4 5">
    <location>
        <position position="77"/>
    </location>
</feature>
<dbReference type="SMART" id="SM01005">
    <property type="entry name" value="Ala_racemase_C"/>
    <property type="match status" value="1"/>
</dbReference>
<feature type="active site" description="Proton acceptor; specific for D-alanine" evidence="4">
    <location>
        <position position="77"/>
    </location>
</feature>
<dbReference type="Gene3D" id="3.20.20.10">
    <property type="entry name" value="Alanine racemase"/>
    <property type="match status" value="1"/>
</dbReference>
<dbReference type="PANTHER" id="PTHR30511">
    <property type="entry name" value="ALANINE RACEMASE"/>
    <property type="match status" value="1"/>
</dbReference>
<evidence type="ECO:0000256" key="5">
    <source>
        <dbReference type="PIRSR" id="PIRSR600821-50"/>
    </source>
</evidence>
<evidence type="ECO:0000256" key="1">
    <source>
        <dbReference type="ARBA" id="ARBA00001933"/>
    </source>
</evidence>
<dbReference type="NCBIfam" id="TIGR00492">
    <property type="entry name" value="alr"/>
    <property type="match status" value="1"/>
</dbReference>
<dbReference type="PROSITE" id="PS00395">
    <property type="entry name" value="ALANINE_RACEMASE"/>
    <property type="match status" value="1"/>
</dbReference>
<dbReference type="GO" id="GO:0008784">
    <property type="term" value="F:alanine racemase activity"/>
    <property type="evidence" value="ECO:0007669"/>
    <property type="project" value="UniProtKB-UniRule"/>
</dbReference>
<dbReference type="EMBL" id="NZEX01000104">
    <property type="protein sequence ID" value="MAH63648.1"/>
    <property type="molecule type" value="Genomic_DNA"/>
</dbReference>
<feature type="active site" description="Proton acceptor; specific for L-alanine" evidence="4">
    <location>
        <position position="304"/>
    </location>
</feature>
<comment type="similarity">
    <text evidence="4">Belongs to the alanine racemase family.</text>
</comment>
<sequence length="410" mass="45394">MRRLKILNSSAAHSLAFTANSNNNRATTTNQPSQQNILNFSDPSRPAWIEVDFAALAHNLSEIRKRVKPARVMAVVKANAYGHGLVPVARFYEQTAVDMLGVALLEEAIVLRENKIACPILVFGGLLESQIPHFLLHQIDITVSSLSKLEQVEGWALHLGCKARIHLKLDTGMGRIGTRACSAMPMIEAALLSKNCELIGIFSHFACADDPHDKMNALQLERFEEGIGHFEKLGAPIPMRHIANSGAILHQPKSFFDMVRPGILLYGIQPDAKSLVELELKRSLSLKAKTVFQKGMWKGQTVSYGATWKATKNTWISTLPIGYGDGFMRSLSGKAEIIYEGKRFPVVGKICMDQMMIESPEKCLPNDAEVTLIGMNGSEVITVEHLADQAQTIPYEILTNLNSRLPRYYS</sequence>
<comment type="cofactor">
    <cofactor evidence="1 4 5">
        <name>pyridoxal 5'-phosphate</name>
        <dbReference type="ChEBI" id="CHEBI:597326"/>
    </cofactor>
</comment>
<dbReference type="PRINTS" id="PR00992">
    <property type="entry name" value="ALARACEMASE"/>
</dbReference>
<evidence type="ECO:0000313" key="8">
    <source>
        <dbReference type="EMBL" id="MAH63648.1"/>
    </source>
</evidence>
<comment type="pathway">
    <text evidence="4">Amino-acid biosynthesis; D-alanine biosynthesis; D-alanine from L-alanine: step 1/1.</text>
</comment>
<evidence type="ECO:0000256" key="2">
    <source>
        <dbReference type="ARBA" id="ARBA00022898"/>
    </source>
</evidence>
<keyword evidence="2 4" id="KW-0663">Pyridoxal phosphate</keyword>
<dbReference type="EC" id="5.1.1.1" evidence="4"/>
<feature type="binding site" evidence="4 6">
    <location>
        <position position="175"/>
    </location>
    <ligand>
        <name>substrate</name>
    </ligand>
</feature>
<comment type="catalytic activity">
    <reaction evidence="4">
        <text>L-alanine = D-alanine</text>
        <dbReference type="Rhea" id="RHEA:20249"/>
        <dbReference type="ChEBI" id="CHEBI:57416"/>
        <dbReference type="ChEBI" id="CHEBI:57972"/>
        <dbReference type="EC" id="5.1.1.1"/>
    </reaction>
</comment>
<comment type="function">
    <text evidence="4">Catalyzes the interconversion of L-alanine and D-alanine. May also act on other amino acids.</text>
</comment>
<feature type="binding site" evidence="4 6">
    <location>
        <position position="352"/>
    </location>
    <ligand>
        <name>substrate</name>
    </ligand>
</feature>
<evidence type="ECO:0000259" key="7">
    <source>
        <dbReference type="SMART" id="SM01005"/>
    </source>
</evidence>
<comment type="caution">
    <text evidence="8">The sequence shown here is derived from an EMBL/GenBank/DDBJ whole genome shotgun (WGS) entry which is preliminary data.</text>
</comment>
<dbReference type="GO" id="GO:0005829">
    <property type="term" value="C:cytosol"/>
    <property type="evidence" value="ECO:0007669"/>
    <property type="project" value="TreeGrafter"/>
</dbReference>
<dbReference type="SUPFAM" id="SSF50621">
    <property type="entry name" value="Alanine racemase C-terminal domain-like"/>
    <property type="match status" value="1"/>
</dbReference>
<evidence type="ECO:0000256" key="3">
    <source>
        <dbReference type="ARBA" id="ARBA00023235"/>
    </source>
</evidence>
<dbReference type="HAMAP" id="MF_01201">
    <property type="entry name" value="Ala_racemase"/>
    <property type="match status" value="1"/>
</dbReference>
<feature type="domain" description="Alanine racemase C-terminal" evidence="7">
    <location>
        <begin position="283"/>
        <end position="410"/>
    </location>
</feature>
<dbReference type="Pfam" id="PF01168">
    <property type="entry name" value="Ala_racemase_N"/>
    <property type="match status" value="1"/>
</dbReference>
<evidence type="ECO:0000313" key="9">
    <source>
        <dbReference type="Proteomes" id="UP000226525"/>
    </source>
</evidence>
<dbReference type="PANTHER" id="PTHR30511:SF0">
    <property type="entry name" value="ALANINE RACEMASE, CATABOLIC-RELATED"/>
    <property type="match status" value="1"/>
</dbReference>
<dbReference type="InterPro" id="IPR009006">
    <property type="entry name" value="Ala_racemase/Decarboxylase_C"/>
</dbReference>
<dbReference type="InterPro" id="IPR029066">
    <property type="entry name" value="PLP-binding_barrel"/>
</dbReference>
<dbReference type="AlphaFoldDB" id="A0A2D6YKD0"/>
<dbReference type="UniPathway" id="UPA00042">
    <property type="reaction ID" value="UER00497"/>
</dbReference>
<dbReference type="GO" id="GO:0030632">
    <property type="term" value="P:D-alanine biosynthetic process"/>
    <property type="evidence" value="ECO:0007669"/>
    <property type="project" value="UniProtKB-UniRule"/>
</dbReference>
<proteinExistence type="inferred from homology"/>
<dbReference type="FunFam" id="3.20.20.10:FF:000002">
    <property type="entry name" value="Alanine racemase"/>
    <property type="match status" value="1"/>
</dbReference>
<gene>
    <name evidence="8" type="primary">alr</name>
    <name evidence="8" type="ORF">CMN54_09430</name>
</gene>
<dbReference type="GO" id="GO:0030170">
    <property type="term" value="F:pyridoxal phosphate binding"/>
    <property type="evidence" value="ECO:0007669"/>
    <property type="project" value="UniProtKB-UniRule"/>
</dbReference>
<keyword evidence="3 4" id="KW-0413">Isomerase</keyword>
<dbReference type="InterPro" id="IPR001608">
    <property type="entry name" value="Ala_racemase_N"/>
</dbReference>